<dbReference type="PANTHER" id="PTHR15099:SF2">
    <property type="entry name" value="TRANSMEMBRANE PROTEIN 11, MITOCHONDRIAL"/>
    <property type="match status" value="1"/>
</dbReference>
<evidence type="ECO:0000256" key="6">
    <source>
        <dbReference type="ARBA" id="ARBA00022989"/>
    </source>
</evidence>
<dbReference type="InterPro" id="IPR026120">
    <property type="entry name" value="TMEM11"/>
</dbReference>
<dbReference type="Proteomes" id="UP000075840">
    <property type="component" value="Unassembled WGS sequence"/>
</dbReference>
<evidence type="ECO:0000256" key="4">
    <source>
        <dbReference type="ARBA" id="ARBA00022692"/>
    </source>
</evidence>
<evidence type="ECO:0000256" key="3">
    <source>
        <dbReference type="ARBA" id="ARBA00006060"/>
    </source>
</evidence>
<dbReference type="CTD" id="3772100"/>
<sequence>MSELSVEPKRLSPIDELISPTVRVIREVYEGENAHEMFQSDLNKALFDKVRFIVIEPTRLGEETERWIAVGNCLHKTALISGTASIAISLIWREKLTIYSASFCAVSMFCTSLYAICWTCDPCVEYQVERKQRNLMKIPVPEGASSPVVLVHKGNRLATYSHRIVTTLAASVCVWTIYRALK</sequence>
<dbReference type="RefSeq" id="XP_040163648.1">
    <property type="nucleotide sequence ID" value="XM_040307714.1"/>
</dbReference>
<dbReference type="VEuPathDB" id="VectorBase:AARA21_007701"/>
<reference evidence="9" key="1">
    <citation type="submission" date="2022-08" db="UniProtKB">
        <authorList>
            <consortium name="EnsemblMetazoa"/>
        </authorList>
    </citation>
    <scope>IDENTIFICATION</scope>
    <source>
        <strain evidence="9">Dongola</strain>
    </source>
</reference>
<keyword evidence="6" id="KW-1133">Transmembrane helix</keyword>
<protein>
    <submittedName>
        <fullName evidence="9">Uncharacterized protein</fullName>
    </submittedName>
</protein>
<evidence type="ECO:0000313" key="9">
    <source>
        <dbReference type="EnsemblMetazoa" id="AARA002266-PA"/>
    </source>
</evidence>
<dbReference type="EMBL" id="APCN01004272">
    <property type="status" value="NOT_ANNOTATED_CDS"/>
    <property type="molecule type" value="Genomic_DNA"/>
</dbReference>
<dbReference type="Pfam" id="PF14972">
    <property type="entry name" value="Mito_morph_reg"/>
    <property type="match status" value="1"/>
</dbReference>
<comment type="subcellular location">
    <subcellularLocation>
        <location evidence="2">Mitochondrion inner membrane</location>
        <topology evidence="2">Multi-pass membrane protein</topology>
    </subcellularLocation>
</comment>
<evidence type="ECO:0000256" key="1">
    <source>
        <dbReference type="ARBA" id="ARBA00002812"/>
    </source>
</evidence>
<keyword evidence="7" id="KW-0496">Mitochondrion</keyword>
<proteinExistence type="inferred from homology"/>
<dbReference type="PANTHER" id="PTHR15099">
    <property type="entry name" value="PROTEIN PM1"/>
    <property type="match status" value="1"/>
</dbReference>
<comment type="similarity">
    <text evidence="3">Belongs to the TMEM11 family.</text>
</comment>
<dbReference type="VEuPathDB" id="VectorBase:AARA002266"/>
<evidence type="ECO:0000256" key="5">
    <source>
        <dbReference type="ARBA" id="ARBA00022792"/>
    </source>
</evidence>
<dbReference type="GO" id="GO:0005743">
    <property type="term" value="C:mitochondrial inner membrane"/>
    <property type="evidence" value="ECO:0007669"/>
    <property type="project" value="UniProtKB-SubCell"/>
</dbReference>
<dbReference type="EnsemblMetazoa" id="AARA002266-RA">
    <property type="protein sequence ID" value="AARA002266-PA"/>
    <property type="gene ID" value="AARA002266"/>
</dbReference>
<evidence type="ECO:0000313" key="10">
    <source>
        <dbReference type="Proteomes" id="UP000075840"/>
    </source>
</evidence>
<evidence type="ECO:0000256" key="8">
    <source>
        <dbReference type="ARBA" id="ARBA00023136"/>
    </source>
</evidence>
<comment type="function">
    <text evidence="1">Plays a role in mitochondrial morphogenesis.</text>
</comment>
<keyword evidence="4" id="KW-0812">Transmembrane</keyword>
<dbReference type="GeneID" id="120900570"/>
<organism evidence="9 10">
    <name type="scientific">Anopheles arabiensis</name>
    <name type="common">Mosquito</name>
    <dbReference type="NCBI Taxonomy" id="7173"/>
    <lineage>
        <taxon>Eukaryota</taxon>
        <taxon>Metazoa</taxon>
        <taxon>Ecdysozoa</taxon>
        <taxon>Arthropoda</taxon>
        <taxon>Hexapoda</taxon>
        <taxon>Insecta</taxon>
        <taxon>Pterygota</taxon>
        <taxon>Neoptera</taxon>
        <taxon>Endopterygota</taxon>
        <taxon>Diptera</taxon>
        <taxon>Nematocera</taxon>
        <taxon>Culicoidea</taxon>
        <taxon>Culicidae</taxon>
        <taxon>Anophelinae</taxon>
        <taxon>Anopheles</taxon>
    </lineage>
</organism>
<keyword evidence="5" id="KW-0999">Mitochondrion inner membrane</keyword>
<evidence type="ECO:0000256" key="2">
    <source>
        <dbReference type="ARBA" id="ARBA00004448"/>
    </source>
</evidence>
<dbReference type="GO" id="GO:0007007">
    <property type="term" value="P:inner mitochondrial membrane organization"/>
    <property type="evidence" value="ECO:0007669"/>
    <property type="project" value="TreeGrafter"/>
</dbReference>
<keyword evidence="10" id="KW-1185">Reference proteome</keyword>
<keyword evidence="8" id="KW-0472">Membrane</keyword>
<evidence type="ECO:0000256" key="7">
    <source>
        <dbReference type="ARBA" id="ARBA00023128"/>
    </source>
</evidence>
<dbReference type="KEGG" id="aara:120900570"/>
<dbReference type="AlphaFoldDB" id="A0A182HLY4"/>
<name>A0A182HLY4_ANOAR</name>
<accession>A0A182HLY4</accession>